<dbReference type="InterPro" id="IPR002774">
    <property type="entry name" value="Flagellin_arc-type"/>
</dbReference>
<comment type="subcellular location">
    <subcellularLocation>
        <location evidence="1 4">Archaeal flagellum</location>
    </subcellularLocation>
</comment>
<reference evidence="6 7" key="1">
    <citation type="submission" date="2007-03" db="EMBL/GenBank/DDBJ databases">
        <title>Complete sequence of chromosome of Methanococcus maripaludis C5.</title>
        <authorList>
            <consortium name="US DOE Joint Genome Institute"/>
            <person name="Copeland A."/>
            <person name="Lucas S."/>
            <person name="Lapidus A."/>
            <person name="Barry K."/>
            <person name="Glavina del Rio T."/>
            <person name="Dalin E."/>
            <person name="Tice H."/>
            <person name="Pitluck S."/>
            <person name="Chertkov O."/>
            <person name="Brettin T."/>
            <person name="Bruce D."/>
            <person name="Han C."/>
            <person name="Detter J.C."/>
            <person name="Schmutz J."/>
            <person name="Larimer F."/>
            <person name="Land M."/>
            <person name="Hauser L."/>
            <person name="Kyrpides N."/>
            <person name="Mikhailova N."/>
            <person name="Sieprawska-Lupa M."/>
            <person name="Whitman W.B."/>
            <person name="Richardson P."/>
        </authorList>
    </citation>
    <scope>NUCLEOTIDE SEQUENCE [LARGE SCALE GENOMIC DNA]</scope>
    <source>
        <strain evidence="7">C5 / ATCC BAA-1333</strain>
    </source>
</reference>
<dbReference type="GO" id="GO:0097588">
    <property type="term" value="P:archaeal or bacterial-type flagellum-dependent cell motility"/>
    <property type="evidence" value="ECO:0007669"/>
    <property type="project" value="InterPro"/>
</dbReference>
<dbReference type="HOGENOM" id="CLU_051124_0_0_2"/>
<keyword evidence="6" id="KW-0969">Cilium</keyword>
<evidence type="ECO:0000313" key="7">
    <source>
        <dbReference type="Proteomes" id="UP000000253"/>
    </source>
</evidence>
<sequence length="322" mass="33730">MKYFIHDKKGASGIGTLIVFIAMVLVAAVAASVLINTSGFLQQKASTVGKESTDQVASGIQVLSVTGHIYTLSATKYGLDKIAVYISPNSGSGPIDITHCIVQLTYGDRLANINYTHKENATIGNANVFSLDDTLSFNHSISSYTGTTIYTDDEVAGDIIRISTTDPDLRALLKGFSSGDAITIVTNHTNAPGGNGAVSSITRSDSNLTVNISMTAGAAVTADGQLSGLEWFKINGTADLAKSDATSFTIIALQDEDDSISDSGVLNGGDIGAIVLNTEAIFGTEILNRKEISGKIMPEFGAPGIISFTTPPTYVYELAELQ</sequence>
<keyword evidence="5" id="KW-0472">Membrane</keyword>
<dbReference type="KEGG" id="mmq:MmarC5_1742"/>
<dbReference type="AlphaFoldDB" id="A4G0Q5"/>
<evidence type="ECO:0000313" key="6">
    <source>
        <dbReference type="EMBL" id="ABO36039.1"/>
    </source>
</evidence>
<evidence type="ECO:0000256" key="5">
    <source>
        <dbReference type="SAM" id="Phobius"/>
    </source>
</evidence>
<keyword evidence="5" id="KW-1133">Transmembrane helix</keyword>
<comment type="similarity">
    <text evidence="2 4">Belongs to the archaeal flagellin family.</text>
</comment>
<keyword evidence="6" id="KW-0282">Flagellum</keyword>
<dbReference type="Proteomes" id="UP000000253">
    <property type="component" value="Chromosome"/>
</dbReference>
<dbReference type="NCBIfam" id="NF006325">
    <property type="entry name" value="PRK08541.1"/>
    <property type="match status" value="1"/>
</dbReference>
<gene>
    <name evidence="6" type="ordered locus">MmarC5_1742</name>
</gene>
<dbReference type="NCBIfam" id="TIGR02537">
    <property type="entry name" value="arch_flag_Nterm"/>
    <property type="match status" value="1"/>
</dbReference>
<keyword evidence="5" id="KW-0812">Transmembrane</keyword>
<name>A4G0Q5_METM5</name>
<dbReference type="GeneID" id="25393257"/>
<dbReference type="InterPro" id="IPR013373">
    <property type="entry name" value="Flagellin/pilin_N_arc"/>
</dbReference>
<dbReference type="OrthoDB" id="102632at2157"/>
<dbReference type="PANTHER" id="PTHR35903:SF1">
    <property type="entry name" value="FLAGELLIN B1"/>
    <property type="match status" value="1"/>
</dbReference>
<dbReference type="PANTHER" id="PTHR35903">
    <property type="entry name" value="FLAGELLIN B1"/>
    <property type="match status" value="1"/>
</dbReference>
<protein>
    <recommendedName>
        <fullName evidence="4">Flagellin</fullName>
    </recommendedName>
</protein>
<organism evidence="6 7">
    <name type="scientific">Methanococcus maripaludis (strain C5 / ATCC BAA-1333)</name>
    <dbReference type="NCBI Taxonomy" id="402880"/>
    <lineage>
        <taxon>Archaea</taxon>
        <taxon>Methanobacteriati</taxon>
        <taxon>Methanobacteriota</taxon>
        <taxon>Methanomada group</taxon>
        <taxon>Methanococci</taxon>
        <taxon>Methanococcales</taxon>
        <taxon>Methanococcaceae</taxon>
        <taxon>Methanococcus</taxon>
    </lineage>
</organism>
<proteinExistence type="inferred from homology"/>
<dbReference type="eggNOG" id="arCOG01829">
    <property type="taxonomic scope" value="Archaea"/>
</dbReference>
<evidence type="ECO:0000256" key="1">
    <source>
        <dbReference type="ARBA" id="ARBA00004618"/>
    </source>
</evidence>
<dbReference type="Pfam" id="PF01917">
    <property type="entry name" value="Flagellin_arch-type"/>
    <property type="match status" value="2"/>
</dbReference>
<dbReference type="GO" id="GO:0097589">
    <property type="term" value="C:archaeal-type flagellum"/>
    <property type="evidence" value="ECO:0007669"/>
    <property type="project" value="UniProtKB-SubCell"/>
</dbReference>
<dbReference type="STRING" id="402880.MmarC5_1742"/>
<feature type="transmembrane region" description="Helical" evidence="5">
    <location>
        <begin position="12"/>
        <end position="35"/>
    </location>
</feature>
<evidence type="ECO:0000256" key="4">
    <source>
        <dbReference type="RuleBase" id="RU361282"/>
    </source>
</evidence>
<dbReference type="RefSeq" id="WP_011869485.1">
    <property type="nucleotide sequence ID" value="NC_009135.1"/>
</dbReference>
<keyword evidence="6" id="KW-0966">Cell projection</keyword>
<evidence type="ECO:0000256" key="3">
    <source>
        <dbReference type="ARBA" id="ARBA00022440"/>
    </source>
</evidence>
<keyword evidence="3 4" id="KW-0974">Archaeal flagellum</keyword>
<dbReference type="GO" id="GO:0005198">
    <property type="term" value="F:structural molecule activity"/>
    <property type="evidence" value="ECO:0007669"/>
    <property type="project" value="InterPro"/>
</dbReference>
<comment type="function">
    <text evidence="4">Flagellin is the subunit protein which polymerizes to form the filaments of archaeal flagella.</text>
</comment>
<dbReference type="EMBL" id="CP000609">
    <property type="protein sequence ID" value="ABO36039.1"/>
    <property type="molecule type" value="Genomic_DNA"/>
</dbReference>
<evidence type="ECO:0000256" key="2">
    <source>
        <dbReference type="ARBA" id="ARBA00010256"/>
    </source>
</evidence>
<accession>A4G0Q5</accession>